<dbReference type="Proteomes" id="UP000807716">
    <property type="component" value="Unassembled WGS sequence"/>
</dbReference>
<keyword evidence="3" id="KW-1185">Reference proteome</keyword>
<organism evidence="2 3">
    <name type="scientific">Actinomortierella ambigua</name>
    <dbReference type="NCBI Taxonomy" id="1343610"/>
    <lineage>
        <taxon>Eukaryota</taxon>
        <taxon>Fungi</taxon>
        <taxon>Fungi incertae sedis</taxon>
        <taxon>Mucoromycota</taxon>
        <taxon>Mortierellomycotina</taxon>
        <taxon>Mortierellomycetes</taxon>
        <taxon>Mortierellales</taxon>
        <taxon>Mortierellaceae</taxon>
        <taxon>Actinomortierella</taxon>
    </lineage>
</organism>
<sequence length="195" mass="21923">MQVTLKFPLLAAAILAGTNAAPLGGMNRTYSPTYYADDAEIATRFFQDCLPDTMQITPLPHGATEYSCQKPRAVTTPLQHHFGTTLFAATTNGGDISNEGWYPVNDGSNAEESKVRVFGYRFAGHVRNDEGQFKAIVYPSKKSYDEVEVLPRECTSDGHFCFDLFEWLCWFNYANRSYQRFCPDLNVVQLSLNAY</sequence>
<keyword evidence="1" id="KW-0732">Signal</keyword>
<name>A0A9P6PUF0_9FUNG</name>
<evidence type="ECO:0000313" key="2">
    <source>
        <dbReference type="EMBL" id="KAG0252780.1"/>
    </source>
</evidence>
<feature type="chain" id="PRO_5040350057" evidence="1">
    <location>
        <begin position="21"/>
        <end position="195"/>
    </location>
</feature>
<comment type="caution">
    <text evidence="2">The sequence shown here is derived from an EMBL/GenBank/DDBJ whole genome shotgun (WGS) entry which is preliminary data.</text>
</comment>
<accession>A0A9P6PUF0</accession>
<protein>
    <submittedName>
        <fullName evidence="2">Uncharacterized protein</fullName>
    </submittedName>
</protein>
<dbReference type="EMBL" id="JAAAJB010000632">
    <property type="protein sequence ID" value="KAG0252780.1"/>
    <property type="molecule type" value="Genomic_DNA"/>
</dbReference>
<evidence type="ECO:0000313" key="3">
    <source>
        <dbReference type="Proteomes" id="UP000807716"/>
    </source>
</evidence>
<dbReference type="OrthoDB" id="2440475at2759"/>
<feature type="signal peptide" evidence="1">
    <location>
        <begin position="1"/>
        <end position="20"/>
    </location>
</feature>
<proteinExistence type="predicted"/>
<gene>
    <name evidence="2" type="ORF">DFQ27_007863</name>
</gene>
<dbReference type="AlphaFoldDB" id="A0A9P6PUF0"/>
<reference evidence="2" key="1">
    <citation type="journal article" date="2020" name="Fungal Divers.">
        <title>Resolving the Mortierellaceae phylogeny through synthesis of multi-gene phylogenetics and phylogenomics.</title>
        <authorList>
            <person name="Vandepol N."/>
            <person name="Liber J."/>
            <person name="Desiro A."/>
            <person name="Na H."/>
            <person name="Kennedy M."/>
            <person name="Barry K."/>
            <person name="Grigoriev I.V."/>
            <person name="Miller A.N."/>
            <person name="O'Donnell K."/>
            <person name="Stajich J.E."/>
            <person name="Bonito G."/>
        </authorList>
    </citation>
    <scope>NUCLEOTIDE SEQUENCE</scope>
    <source>
        <strain evidence="2">BC1065</strain>
    </source>
</reference>
<evidence type="ECO:0000256" key="1">
    <source>
        <dbReference type="SAM" id="SignalP"/>
    </source>
</evidence>